<feature type="signal peptide" evidence="1">
    <location>
        <begin position="1"/>
        <end position="27"/>
    </location>
</feature>
<sequence>MPSPRRFIPQLLIPLTILCALLVGSLNKEMFSNELIKISGVSDWYGYLYSTDAVTMDMFDTTYYGLDEEGVRNWEHILPPGDNAHLLQLNTDDEGTPENYT</sequence>
<evidence type="ECO:0000313" key="3">
    <source>
        <dbReference type="Proteomes" id="UP000807342"/>
    </source>
</evidence>
<organism evidence="2 3">
    <name type="scientific">Macrolepiota fuliginosa MF-IS2</name>
    <dbReference type="NCBI Taxonomy" id="1400762"/>
    <lineage>
        <taxon>Eukaryota</taxon>
        <taxon>Fungi</taxon>
        <taxon>Dikarya</taxon>
        <taxon>Basidiomycota</taxon>
        <taxon>Agaricomycotina</taxon>
        <taxon>Agaricomycetes</taxon>
        <taxon>Agaricomycetidae</taxon>
        <taxon>Agaricales</taxon>
        <taxon>Agaricineae</taxon>
        <taxon>Agaricaceae</taxon>
        <taxon>Macrolepiota</taxon>
    </lineage>
</organism>
<dbReference type="OrthoDB" id="3687641at2759"/>
<comment type="caution">
    <text evidence="2">The sequence shown here is derived from an EMBL/GenBank/DDBJ whole genome shotgun (WGS) entry which is preliminary data.</text>
</comment>
<reference evidence="2" key="1">
    <citation type="submission" date="2020-11" db="EMBL/GenBank/DDBJ databases">
        <authorList>
            <consortium name="DOE Joint Genome Institute"/>
            <person name="Ahrendt S."/>
            <person name="Riley R."/>
            <person name="Andreopoulos W."/>
            <person name="Labutti K."/>
            <person name="Pangilinan J."/>
            <person name="Ruiz-Duenas F.J."/>
            <person name="Barrasa J.M."/>
            <person name="Sanchez-Garcia M."/>
            <person name="Camarero S."/>
            <person name="Miyauchi S."/>
            <person name="Serrano A."/>
            <person name="Linde D."/>
            <person name="Babiker R."/>
            <person name="Drula E."/>
            <person name="Ayuso-Fernandez I."/>
            <person name="Pacheco R."/>
            <person name="Padilla G."/>
            <person name="Ferreira P."/>
            <person name="Barriuso J."/>
            <person name="Kellner H."/>
            <person name="Castanera R."/>
            <person name="Alfaro M."/>
            <person name="Ramirez L."/>
            <person name="Pisabarro A.G."/>
            <person name="Kuo A."/>
            <person name="Tritt A."/>
            <person name="Lipzen A."/>
            <person name="He G."/>
            <person name="Yan M."/>
            <person name="Ng V."/>
            <person name="Cullen D."/>
            <person name="Martin F."/>
            <person name="Rosso M.-N."/>
            <person name="Henrissat B."/>
            <person name="Hibbett D."/>
            <person name="Martinez A.T."/>
            <person name="Grigoriev I.V."/>
        </authorList>
    </citation>
    <scope>NUCLEOTIDE SEQUENCE</scope>
    <source>
        <strain evidence="2">MF-IS2</strain>
    </source>
</reference>
<protein>
    <submittedName>
        <fullName evidence="2">Uncharacterized protein</fullName>
    </submittedName>
</protein>
<proteinExistence type="predicted"/>
<dbReference type="AlphaFoldDB" id="A0A9P5WXU7"/>
<accession>A0A9P5WXU7</accession>
<evidence type="ECO:0000313" key="2">
    <source>
        <dbReference type="EMBL" id="KAF9439692.1"/>
    </source>
</evidence>
<feature type="non-terminal residue" evidence="2">
    <location>
        <position position="101"/>
    </location>
</feature>
<keyword evidence="1" id="KW-0732">Signal</keyword>
<evidence type="ECO:0000256" key="1">
    <source>
        <dbReference type="SAM" id="SignalP"/>
    </source>
</evidence>
<gene>
    <name evidence="2" type="ORF">P691DRAFT_785445</name>
</gene>
<dbReference type="EMBL" id="MU153651">
    <property type="protein sequence ID" value="KAF9439692.1"/>
    <property type="molecule type" value="Genomic_DNA"/>
</dbReference>
<feature type="chain" id="PRO_5040406932" evidence="1">
    <location>
        <begin position="28"/>
        <end position="101"/>
    </location>
</feature>
<name>A0A9P5WXU7_9AGAR</name>
<dbReference type="Proteomes" id="UP000807342">
    <property type="component" value="Unassembled WGS sequence"/>
</dbReference>
<keyword evidence="3" id="KW-1185">Reference proteome</keyword>